<sequence>MTLDNNTGTVISLEEAKGYTHAFQEDKPDAIKSFYVGAKKLQRILEQEDCMGVRIYNGRTTDTDYRNKANLVLVGVNKKGEDMTDGIILEDLAPCPHFCPQSSPLIKL</sequence>
<reference evidence="2" key="1">
    <citation type="submission" date="2023-07" db="EMBL/GenBank/DDBJ databases">
        <title>Isolating and identifying novel microbial strains from the Mariana Trench.</title>
        <authorList>
            <person name="Fu H."/>
        </authorList>
    </citation>
    <scope>NUCLEOTIDE SEQUENCE [LARGE SCALE GENOMIC DNA]</scope>
    <source>
        <strain evidence="2">T-y2</strain>
    </source>
</reference>
<protein>
    <submittedName>
        <fullName evidence="1">Uncharacterized protein</fullName>
    </submittedName>
</protein>
<gene>
    <name evidence="1" type="ORF">RLT85_09380</name>
</gene>
<keyword evidence="2" id="KW-1185">Reference proteome</keyword>
<dbReference type="Proteomes" id="UP001182991">
    <property type="component" value="Unassembled WGS sequence"/>
</dbReference>
<name>A0ABU2KJJ5_9FLAO</name>
<comment type="caution">
    <text evidence="1">The sequence shown here is derived from an EMBL/GenBank/DDBJ whole genome shotgun (WGS) entry which is preliminary data.</text>
</comment>
<dbReference type="RefSeq" id="WP_311401775.1">
    <property type="nucleotide sequence ID" value="NZ_JAVRBG010000008.1"/>
</dbReference>
<accession>A0ABU2KJJ5</accession>
<proteinExistence type="predicted"/>
<dbReference type="EMBL" id="JAVRBG010000008">
    <property type="protein sequence ID" value="MDT0294844.1"/>
    <property type="molecule type" value="Genomic_DNA"/>
</dbReference>
<organism evidence="1 2">
    <name type="scientific">Mesonia ostreae</name>
    <dbReference type="NCBI Taxonomy" id="861110"/>
    <lineage>
        <taxon>Bacteria</taxon>
        <taxon>Pseudomonadati</taxon>
        <taxon>Bacteroidota</taxon>
        <taxon>Flavobacteriia</taxon>
        <taxon>Flavobacteriales</taxon>
        <taxon>Flavobacteriaceae</taxon>
        <taxon>Mesonia</taxon>
    </lineage>
</organism>
<evidence type="ECO:0000313" key="2">
    <source>
        <dbReference type="Proteomes" id="UP001182991"/>
    </source>
</evidence>
<evidence type="ECO:0000313" key="1">
    <source>
        <dbReference type="EMBL" id="MDT0294844.1"/>
    </source>
</evidence>